<feature type="compositionally biased region" description="Acidic residues" evidence="1">
    <location>
        <begin position="35"/>
        <end position="44"/>
    </location>
</feature>
<dbReference type="RefSeq" id="WP_321548071.1">
    <property type="nucleotide sequence ID" value="NZ_JAXIVS010000008.1"/>
</dbReference>
<dbReference type="InterPro" id="IPR051266">
    <property type="entry name" value="CLCR"/>
</dbReference>
<dbReference type="Pfam" id="PF12450">
    <property type="entry name" value="vWF_A"/>
    <property type="match status" value="1"/>
</dbReference>
<dbReference type="InterPro" id="IPR036465">
    <property type="entry name" value="vWFA_dom_sf"/>
</dbReference>
<protein>
    <submittedName>
        <fullName evidence="3">von Willebrand factor type A domain-containing protein</fullName>
    </submittedName>
</protein>
<evidence type="ECO:0000259" key="2">
    <source>
        <dbReference type="PROSITE" id="PS50234"/>
    </source>
</evidence>
<dbReference type="Gene3D" id="3.40.50.410">
    <property type="entry name" value="von Willebrand factor, type A domain"/>
    <property type="match status" value="1"/>
</dbReference>
<feature type="region of interest" description="Disordered" evidence="1">
    <location>
        <begin position="18"/>
        <end position="71"/>
    </location>
</feature>
<accession>A0ABU5H8A8</accession>
<keyword evidence="4" id="KW-1185">Reference proteome</keyword>
<evidence type="ECO:0000313" key="3">
    <source>
        <dbReference type="EMBL" id="MDY7229344.1"/>
    </source>
</evidence>
<dbReference type="EMBL" id="JAXIVS010000008">
    <property type="protein sequence ID" value="MDY7229344.1"/>
    <property type="molecule type" value="Genomic_DNA"/>
</dbReference>
<dbReference type="InterPro" id="IPR021908">
    <property type="entry name" value="YfbK_C"/>
</dbReference>
<dbReference type="Proteomes" id="UP001291309">
    <property type="component" value="Unassembled WGS sequence"/>
</dbReference>
<dbReference type="InterPro" id="IPR002035">
    <property type="entry name" value="VWF_A"/>
</dbReference>
<evidence type="ECO:0000313" key="4">
    <source>
        <dbReference type="Proteomes" id="UP001291309"/>
    </source>
</evidence>
<feature type="domain" description="VWFA" evidence="2">
    <location>
        <begin position="191"/>
        <end position="369"/>
    </location>
</feature>
<organism evidence="3 4">
    <name type="scientific">Hyalangium rubrum</name>
    <dbReference type="NCBI Taxonomy" id="3103134"/>
    <lineage>
        <taxon>Bacteria</taxon>
        <taxon>Pseudomonadati</taxon>
        <taxon>Myxococcota</taxon>
        <taxon>Myxococcia</taxon>
        <taxon>Myxococcales</taxon>
        <taxon>Cystobacterineae</taxon>
        <taxon>Archangiaceae</taxon>
        <taxon>Hyalangium</taxon>
    </lineage>
</organism>
<dbReference type="Pfam" id="PF12034">
    <property type="entry name" value="YfbK_C"/>
    <property type="match status" value="1"/>
</dbReference>
<dbReference type="PROSITE" id="PS50234">
    <property type="entry name" value="VWFA"/>
    <property type="match status" value="1"/>
</dbReference>
<dbReference type="Pfam" id="PF00092">
    <property type="entry name" value="VWA"/>
    <property type="match status" value="1"/>
</dbReference>
<dbReference type="PANTHER" id="PTHR10579">
    <property type="entry name" value="CALCIUM-ACTIVATED CHLORIDE CHANNEL REGULATOR"/>
    <property type="match status" value="1"/>
</dbReference>
<sequence>MGGSLSVALLLVFGAGCASRPSAKSSSPPPVSSSEEVDTGEYLEEVIVTGRATNDSPPRRERPPKKETSAEFSRVAVVNGKPYADMYFKHYGVNPTIDTEEENVSTFSVDVDSASYSLARAYLSRGHLPAEEAIRVEEFINAFNYEYTKPGDAAFGVKVEAFPSPNRRGYHVLHVGLQGRAVTAAERQPADLVFTIDVSGSMEQENRLEMVKRALALLVKQLDERDTIAIVVYGSDARAVLEPTRATERSRIMAAIDSLKPEGSTNVQAGLQVAYAIAARQGREGAIRRIILCSDGVANNGVTNADAIFESVKEHARQGVRLTTVGFGMGNYNDVLMERLAQMGDGQYAYVDEMAEARKLFVEQFTGTLQLIARDVKVQVEFDTAAVSRYRLIGFENRLLKKEEFANDRVDAGDIGAGHTVTALYEVKFRDSQAPSFATLRIRYKDPSTRLEEGTSQEVVQALPTAMVRRSLEAASGPVQLSLVAGLFAEKLRGSYWARNVSYQELLRLWYRLPENIRARDEVTELRNLIQLAQSYDMRGDKFESAGPVANMDFDHLPVSR</sequence>
<dbReference type="PANTHER" id="PTHR10579:SF43">
    <property type="entry name" value="ZINC FINGER (C3HC4-TYPE RING FINGER) FAMILY PROTEIN"/>
    <property type="match status" value="1"/>
</dbReference>
<comment type="caution">
    <text evidence="3">The sequence shown here is derived from an EMBL/GenBank/DDBJ whole genome shotgun (WGS) entry which is preliminary data.</text>
</comment>
<dbReference type="SUPFAM" id="SSF53300">
    <property type="entry name" value="vWA-like"/>
    <property type="match status" value="1"/>
</dbReference>
<reference evidence="3 4" key="1">
    <citation type="submission" date="2023-12" db="EMBL/GenBank/DDBJ databases">
        <title>the genome sequence of Hyalangium sp. s54d21.</title>
        <authorList>
            <person name="Zhang X."/>
        </authorList>
    </citation>
    <scope>NUCLEOTIDE SEQUENCE [LARGE SCALE GENOMIC DNA]</scope>
    <source>
        <strain evidence="4">s54d21</strain>
    </source>
</reference>
<dbReference type="SMART" id="SM00327">
    <property type="entry name" value="VWA"/>
    <property type="match status" value="1"/>
</dbReference>
<proteinExistence type="predicted"/>
<gene>
    <name evidence="3" type="ORF">SYV04_23325</name>
</gene>
<dbReference type="InterPro" id="IPR022156">
    <property type="entry name" value="Uncharacterised_YfbK_N"/>
</dbReference>
<name>A0ABU5H8A8_9BACT</name>
<feature type="compositionally biased region" description="Basic and acidic residues" evidence="1">
    <location>
        <begin position="57"/>
        <end position="69"/>
    </location>
</feature>
<evidence type="ECO:0000256" key="1">
    <source>
        <dbReference type="SAM" id="MobiDB-lite"/>
    </source>
</evidence>